<sequence length="229" mass="25047">MREGPERIGGAGEPAPEGVSLGYARVSTADQSLELQRQKLVAAGCYEVYADLGKSGATMARPELEACLRALQPGNTLVVWKLDRLGRTVRGLAQLLHELDEKGVRFRSLTEGVDTTTMQGRLMFNIIASVAEMERDLIAERTRAGLAVAAGKGGRPPRLQEHDVAEVRRLRYEQGWTLEAIAEKFKVSRSTVIRAVRGDGLGAPGYREREIPDCIQETPHGPSPQEKTS</sequence>
<dbReference type="InterPro" id="IPR050639">
    <property type="entry name" value="SSR_resolvase"/>
</dbReference>
<evidence type="ECO:0000256" key="6">
    <source>
        <dbReference type="SAM" id="MobiDB-lite"/>
    </source>
</evidence>
<comment type="caution">
    <text evidence="8">The sequence shown here is derived from an EMBL/GenBank/DDBJ whole genome shotgun (WGS) entry which is preliminary data.</text>
</comment>
<dbReference type="PANTHER" id="PTHR30461:SF2">
    <property type="entry name" value="SERINE RECOMBINASE PINE-RELATED"/>
    <property type="match status" value="1"/>
</dbReference>
<evidence type="ECO:0000313" key="8">
    <source>
        <dbReference type="EMBL" id="MEX3595323.1"/>
    </source>
</evidence>
<dbReference type="InterPro" id="IPR036162">
    <property type="entry name" value="Resolvase-like_N_sf"/>
</dbReference>
<dbReference type="InterPro" id="IPR006118">
    <property type="entry name" value="Recombinase_CS"/>
</dbReference>
<proteinExistence type="inferred from homology"/>
<dbReference type="Gene3D" id="1.10.10.60">
    <property type="entry name" value="Homeodomain-like"/>
    <property type="match status" value="1"/>
</dbReference>
<organism evidence="8 9">
    <name type="scientific">Kocuria carniphila</name>
    <dbReference type="NCBI Taxonomy" id="262208"/>
    <lineage>
        <taxon>Bacteria</taxon>
        <taxon>Bacillati</taxon>
        <taxon>Actinomycetota</taxon>
        <taxon>Actinomycetes</taxon>
        <taxon>Micrococcales</taxon>
        <taxon>Micrococcaceae</taxon>
        <taxon>Kocuria</taxon>
    </lineage>
</organism>
<evidence type="ECO:0000256" key="4">
    <source>
        <dbReference type="ARBA" id="ARBA00023172"/>
    </source>
</evidence>
<dbReference type="InterPro" id="IPR009057">
    <property type="entry name" value="Homeodomain-like_sf"/>
</dbReference>
<name>A0ABV3V3L3_9MICC</name>
<feature type="region of interest" description="Disordered" evidence="6">
    <location>
        <begin position="204"/>
        <end position="229"/>
    </location>
</feature>
<keyword evidence="3" id="KW-0238">DNA-binding</keyword>
<dbReference type="SUPFAM" id="SSF53041">
    <property type="entry name" value="Resolvase-like"/>
    <property type="match status" value="1"/>
</dbReference>
<dbReference type="SMART" id="SM00857">
    <property type="entry name" value="Resolvase"/>
    <property type="match status" value="1"/>
</dbReference>
<evidence type="ECO:0000259" key="7">
    <source>
        <dbReference type="PROSITE" id="PS51736"/>
    </source>
</evidence>
<evidence type="ECO:0000313" key="9">
    <source>
        <dbReference type="Proteomes" id="UP001558481"/>
    </source>
</evidence>
<keyword evidence="9" id="KW-1185">Reference proteome</keyword>
<evidence type="ECO:0000256" key="3">
    <source>
        <dbReference type="ARBA" id="ARBA00023125"/>
    </source>
</evidence>
<dbReference type="RefSeq" id="WP_368629629.1">
    <property type="nucleotide sequence ID" value="NZ_JAYWLU010000011.1"/>
</dbReference>
<dbReference type="CDD" id="cd00569">
    <property type="entry name" value="HTH_Hin_like"/>
    <property type="match status" value="1"/>
</dbReference>
<dbReference type="Pfam" id="PF00239">
    <property type="entry name" value="Resolvase"/>
    <property type="match status" value="1"/>
</dbReference>
<evidence type="ECO:0000256" key="2">
    <source>
        <dbReference type="ARBA" id="ARBA00022908"/>
    </source>
</evidence>
<comment type="similarity">
    <text evidence="1">Belongs to the site-specific recombinase resolvase family.</text>
</comment>
<dbReference type="PROSITE" id="PS00397">
    <property type="entry name" value="RECOMBINASES_1"/>
    <property type="match status" value="1"/>
</dbReference>
<keyword evidence="4" id="KW-0233">DNA recombination</keyword>
<accession>A0ABV3V3L3</accession>
<gene>
    <name evidence="8" type="ORF">VVR66_11420</name>
</gene>
<dbReference type="CDD" id="cd03768">
    <property type="entry name" value="SR_ResInv"/>
    <property type="match status" value="1"/>
</dbReference>
<dbReference type="SUPFAM" id="SSF46689">
    <property type="entry name" value="Homeodomain-like"/>
    <property type="match status" value="1"/>
</dbReference>
<evidence type="ECO:0000256" key="1">
    <source>
        <dbReference type="ARBA" id="ARBA00009913"/>
    </source>
</evidence>
<feature type="active site" description="O-(5'-phospho-DNA)-serine intermediate" evidence="5">
    <location>
        <position position="27"/>
    </location>
</feature>
<keyword evidence="2" id="KW-0229">DNA integration</keyword>
<dbReference type="Gene3D" id="3.40.50.1390">
    <property type="entry name" value="Resolvase, N-terminal catalytic domain"/>
    <property type="match status" value="1"/>
</dbReference>
<protein>
    <submittedName>
        <fullName evidence="8">Recombinase family protein</fullName>
    </submittedName>
</protein>
<dbReference type="Proteomes" id="UP001558481">
    <property type="component" value="Unassembled WGS sequence"/>
</dbReference>
<evidence type="ECO:0000256" key="5">
    <source>
        <dbReference type="PROSITE-ProRule" id="PRU10137"/>
    </source>
</evidence>
<reference evidence="8 9" key="1">
    <citation type="journal article" date="2024" name="Fungal Genet. Biol.">
        <title>The porcine skin microbiome exhibits broad fungal antagonism.</title>
        <authorList>
            <person name="De La Cruz K.F."/>
            <person name="Townsend E.C."/>
            <person name="Alex Cheong J.Z."/>
            <person name="Salamzade R."/>
            <person name="Liu A."/>
            <person name="Sandstrom S."/>
            <person name="Davila E."/>
            <person name="Huang L."/>
            <person name="Xu K.H."/>
            <person name="Wu S.Y."/>
            <person name="Meudt J.J."/>
            <person name="Shanmuganayagam D."/>
            <person name="Gibson A.L.F."/>
            <person name="Kalan L.R."/>
        </authorList>
    </citation>
    <scope>NUCLEOTIDE SEQUENCE [LARGE SCALE GENOMIC DNA]</scope>
    <source>
        <strain evidence="8 9">LK2625</strain>
    </source>
</reference>
<dbReference type="PROSITE" id="PS51736">
    <property type="entry name" value="RECOMBINASES_3"/>
    <property type="match status" value="1"/>
</dbReference>
<dbReference type="EMBL" id="JAYWLU010000011">
    <property type="protein sequence ID" value="MEX3595323.1"/>
    <property type="molecule type" value="Genomic_DNA"/>
</dbReference>
<dbReference type="InterPro" id="IPR006119">
    <property type="entry name" value="Resolv_N"/>
</dbReference>
<feature type="domain" description="Resolvase/invertase-type recombinase catalytic" evidence="7">
    <location>
        <begin position="19"/>
        <end position="153"/>
    </location>
</feature>
<dbReference type="PANTHER" id="PTHR30461">
    <property type="entry name" value="DNA-INVERTASE FROM LAMBDOID PROPHAGE"/>
    <property type="match status" value="1"/>
</dbReference>